<dbReference type="Pfam" id="PF07687">
    <property type="entry name" value="M20_dimer"/>
    <property type="match status" value="1"/>
</dbReference>
<dbReference type="GO" id="GO:0016813">
    <property type="term" value="F:hydrolase activity, acting on carbon-nitrogen (but not peptide) bonds, in linear amidines"/>
    <property type="evidence" value="ECO:0007669"/>
    <property type="project" value="InterPro"/>
</dbReference>
<dbReference type="InterPro" id="IPR011650">
    <property type="entry name" value="Peptidase_M20_dimer"/>
</dbReference>
<feature type="binding site" evidence="7">
    <location>
        <position position="142"/>
    </location>
    <ligand>
        <name>Zn(2+)</name>
        <dbReference type="ChEBI" id="CHEBI:29105"/>
        <label>2</label>
    </ligand>
</feature>
<comment type="subunit">
    <text evidence="3">Homodimer.</text>
</comment>
<evidence type="ECO:0000313" key="10">
    <source>
        <dbReference type="EMBL" id="NYT36188.1"/>
    </source>
</evidence>
<evidence type="ECO:0000256" key="5">
    <source>
        <dbReference type="ARBA" id="ARBA00022801"/>
    </source>
</evidence>
<evidence type="ECO:0000256" key="2">
    <source>
        <dbReference type="ARBA" id="ARBA00006153"/>
    </source>
</evidence>
<feature type="binding site" evidence="7">
    <location>
        <position position="96"/>
    </location>
    <ligand>
        <name>Zn(2+)</name>
        <dbReference type="ChEBI" id="CHEBI:29105"/>
        <label>1</label>
    </ligand>
</feature>
<dbReference type="PIRSF" id="PIRSF001235">
    <property type="entry name" value="Amidase_carbamoylase"/>
    <property type="match status" value="1"/>
</dbReference>
<reference evidence="10 11" key="1">
    <citation type="submission" date="2020-07" db="EMBL/GenBank/DDBJ databases">
        <title>Taxonomic revisions and descriptions of new bacterial species based on genomic comparisons in the high-G+C-content subgroup of the family Alcaligenaceae.</title>
        <authorList>
            <person name="Szabo A."/>
            <person name="Felfoldi T."/>
        </authorList>
    </citation>
    <scope>NUCLEOTIDE SEQUENCE [LARGE SCALE GENOMIC DNA]</scope>
    <source>
        <strain evidence="10 11">DSM 25264</strain>
    </source>
</reference>
<comment type="similarity">
    <text evidence="2">Belongs to the peptidase M20 family.</text>
</comment>
<comment type="cofactor">
    <cofactor evidence="7">
        <name>Zn(2+)</name>
        <dbReference type="ChEBI" id="CHEBI:29105"/>
    </cofactor>
    <text evidence="7">Binds 2 Zn(2+) ions per subunit.</text>
</comment>
<dbReference type="PANTHER" id="PTHR32494:SF19">
    <property type="entry name" value="ALLANTOATE DEIMINASE-RELATED"/>
    <property type="match status" value="1"/>
</dbReference>
<dbReference type="InterPro" id="IPR010158">
    <property type="entry name" value="Amidase_Cbmase"/>
</dbReference>
<dbReference type="NCBIfam" id="TIGR01879">
    <property type="entry name" value="hydantase"/>
    <property type="match status" value="1"/>
</dbReference>
<proteinExistence type="inferred from homology"/>
<dbReference type="SUPFAM" id="SSF55031">
    <property type="entry name" value="Bacterial exopeptidase dimerisation domain"/>
    <property type="match status" value="1"/>
</dbReference>
<feature type="binding site" evidence="7">
    <location>
        <position position="107"/>
    </location>
    <ligand>
        <name>Zn(2+)</name>
        <dbReference type="ChEBI" id="CHEBI:29105"/>
        <label>1</label>
    </ligand>
</feature>
<dbReference type="GO" id="GO:0046872">
    <property type="term" value="F:metal ion binding"/>
    <property type="evidence" value="ECO:0007669"/>
    <property type="project" value="UniProtKB-KW"/>
</dbReference>
<dbReference type="EMBL" id="JACCEW010000001">
    <property type="protein sequence ID" value="NYT36188.1"/>
    <property type="molecule type" value="Genomic_DNA"/>
</dbReference>
<evidence type="ECO:0000256" key="3">
    <source>
        <dbReference type="ARBA" id="ARBA00011738"/>
    </source>
</evidence>
<evidence type="ECO:0000256" key="8">
    <source>
        <dbReference type="PIRSR" id="PIRSR001235-2"/>
    </source>
</evidence>
<dbReference type="Gene3D" id="3.40.630.10">
    <property type="entry name" value="Zn peptidases"/>
    <property type="match status" value="1"/>
</dbReference>
<feature type="binding site" evidence="7">
    <location>
        <position position="206"/>
    </location>
    <ligand>
        <name>Zn(2+)</name>
        <dbReference type="ChEBI" id="CHEBI:29105"/>
        <label>1</label>
    </ligand>
</feature>
<feature type="binding site" evidence="7">
    <location>
        <position position="401"/>
    </location>
    <ligand>
        <name>Zn(2+)</name>
        <dbReference type="ChEBI" id="CHEBI:29105"/>
        <label>2</label>
    </ligand>
</feature>
<feature type="binding site" evidence="7">
    <location>
        <position position="107"/>
    </location>
    <ligand>
        <name>Zn(2+)</name>
        <dbReference type="ChEBI" id="CHEBI:29105"/>
        <label>2</label>
    </ligand>
</feature>
<dbReference type="AlphaFoldDB" id="A0A853F8Q9"/>
<keyword evidence="6" id="KW-0464">Manganese</keyword>
<evidence type="ECO:0000259" key="9">
    <source>
        <dbReference type="Pfam" id="PF07687"/>
    </source>
</evidence>
<keyword evidence="4 7" id="KW-0479">Metal-binding</keyword>
<feature type="domain" description="Peptidase M20 dimerisation" evidence="9">
    <location>
        <begin position="228"/>
        <end position="312"/>
    </location>
</feature>
<sequence>MPENAQFALAPPNRAVLACLNAERLWHRVQTLAGFTDAQRPWTRRAFSALHAQSRDWLRGQMQEAGLQTSLDAAGNLIGRRPGRRADAAPLVTGSHCDTVMDGGRFDGIIGVLAGIEFAHALHDAQVQLDHPLEVIDFLSEEPSDYGISCVGSRGMTGLLDDAMLASARLDGETLAQGMVRVGAAPDRLQTALRGKGDTAAFVELHIEQGPVLETRGLPIGVVSHIVGIRRVALTVTGRPDHAGTTPMDLRRDALVGAARLIEGAHARAQALAAGTDYVVATVGRLDMTPNVPNAVPGHVELVLEVRSDNDQVLAGFPEAVLAGTAEGLKALRVSVDMRELSRSRPTACDPDVMRVIEAASSGLGYASAVLPSGAGHDAAYMARSGPMGMVFIPCRDGRSHCPEEWTEPEQLMDGARVLAASLMHLDVARP</sequence>
<evidence type="ECO:0000313" key="11">
    <source>
        <dbReference type="Proteomes" id="UP000580517"/>
    </source>
</evidence>
<evidence type="ECO:0000256" key="6">
    <source>
        <dbReference type="ARBA" id="ARBA00023211"/>
    </source>
</evidence>
<feature type="binding site" evidence="8">
    <location>
        <position position="307"/>
    </location>
    <ligand>
        <name>allantoate</name>
        <dbReference type="ChEBI" id="CHEBI:17536"/>
    </ligand>
</feature>
<dbReference type="NCBIfam" id="NF006771">
    <property type="entry name" value="PRK09290.1-5"/>
    <property type="match status" value="1"/>
</dbReference>
<comment type="cofactor">
    <cofactor evidence="1">
        <name>Mn(2+)</name>
        <dbReference type="ChEBI" id="CHEBI:29035"/>
    </cofactor>
</comment>
<protein>
    <submittedName>
        <fullName evidence="10">Zn-dependent hydrolase</fullName>
    </submittedName>
</protein>
<accession>A0A853F8Q9</accession>
<dbReference type="Proteomes" id="UP000580517">
    <property type="component" value="Unassembled WGS sequence"/>
</dbReference>
<organism evidence="10 11">
    <name type="scientific">Allopusillimonas soli</name>
    <dbReference type="NCBI Taxonomy" id="659016"/>
    <lineage>
        <taxon>Bacteria</taxon>
        <taxon>Pseudomonadati</taxon>
        <taxon>Pseudomonadota</taxon>
        <taxon>Betaproteobacteria</taxon>
        <taxon>Burkholderiales</taxon>
        <taxon>Alcaligenaceae</taxon>
        <taxon>Allopusillimonas</taxon>
    </lineage>
</organism>
<dbReference type="PANTHER" id="PTHR32494">
    <property type="entry name" value="ALLANTOATE DEIMINASE-RELATED"/>
    <property type="match status" value="1"/>
</dbReference>
<keyword evidence="5 10" id="KW-0378">Hydrolase</keyword>
<comment type="caution">
    <text evidence="10">The sequence shown here is derived from an EMBL/GenBank/DDBJ whole genome shotgun (WGS) entry which is preliminary data.</text>
</comment>
<keyword evidence="7" id="KW-0862">Zinc</keyword>
<dbReference type="Pfam" id="PF01546">
    <property type="entry name" value="Peptidase_M20"/>
    <property type="match status" value="1"/>
</dbReference>
<dbReference type="SUPFAM" id="SSF53187">
    <property type="entry name" value="Zn-dependent exopeptidases"/>
    <property type="match status" value="1"/>
</dbReference>
<dbReference type="InterPro" id="IPR036264">
    <property type="entry name" value="Bact_exopeptidase_dim_dom"/>
</dbReference>
<evidence type="ECO:0000256" key="1">
    <source>
        <dbReference type="ARBA" id="ARBA00001936"/>
    </source>
</evidence>
<dbReference type="Gene3D" id="3.30.70.360">
    <property type="match status" value="1"/>
</dbReference>
<keyword evidence="11" id="KW-1185">Reference proteome</keyword>
<feature type="binding site" evidence="8">
    <location>
        <position position="294"/>
    </location>
    <ligand>
        <name>allantoate</name>
        <dbReference type="ChEBI" id="CHEBI:17536"/>
    </ligand>
</feature>
<name>A0A853F8Q9_9BURK</name>
<dbReference type="OrthoDB" id="9808195at2"/>
<evidence type="ECO:0000256" key="7">
    <source>
        <dbReference type="PIRSR" id="PIRSR001235-1"/>
    </source>
</evidence>
<evidence type="ECO:0000256" key="4">
    <source>
        <dbReference type="ARBA" id="ARBA00022723"/>
    </source>
</evidence>
<dbReference type="InterPro" id="IPR002933">
    <property type="entry name" value="Peptidase_M20"/>
</dbReference>
<dbReference type="RefSeq" id="WP_129968093.1">
    <property type="nucleotide sequence ID" value="NZ_JACCEW010000001.1"/>
</dbReference>
<dbReference type="CDD" id="cd03884">
    <property type="entry name" value="M20_bAS"/>
    <property type="match status" value="1"/>
</dbReference>
<feature type="binding site" evidence="8">
    <location>
        <position position="231"/>
    </location>
    <ligand>
        <name>allantoate</name>
        <dbReference type="ChEBI" id="CHEBI:17536"/>
    </ligand>
</feature>
<gene>
    <name evidence="10" type="ORF">H0A68_04830</name>
</gene>